<dbReference type="UniPathway" id="UPA00275">
    <property type="reaction ID" value="UER00404"/>
</dbReference>
<feature type="binding site" evidence="7">
    <location>
        <position position="30"/>
    </location>
    <ligand>
        <name>5-amino-6-(D-ribitylamino)uracil</name>
        <dbReference type="ChEBI" id="CHEBI:15934"/>
    </ligand>
</feature>
<comment type="similarity">
    <text evidence="2 7">Belongs to the DMRL synthase family.</text>
</comment>
<feature type="binding site" evidence="7">
    <location>
        <begin position="93"/>
        <end position="94"/>
    </location>
    <ligand>
        <name>(2S)-2-hydroxy-3-oxobutyl phosphate</name>
        <dbReference type="ChEBI" id="CHEBI:58830"/>
    </ligand>
</feature>
<evidence type="ECO:0000256" key="7">
    <source>
        <dbReference type="HAMAP-Rule" id="MF_00178"/>
    </source>
</evidence>
<protein>
    <recommendedName>
        <fullName evidence="3 7">6,7-dimethyl-8-ribityllumazine synthase</fullName>
        <shortName evidence="7">DMRL synthase</shortName>
        <shortName evidence="7">LS</shortName>
        <shortName evidence="7">Lumazine synthase</shortName>
        <ecNumber evidence="3 7">2.5.1.78</ecNumber>
    </recommendedName>
</protein>
<comment type="function">
    <text evidence="7">Catalyzes the formation of 6,7-dimethyl-8-ribityllumazine by condensation of 5-amino-6-(D-ribitylamino)uracil with 3,4-dihydroxy-2-butanone 4-phosphate. This is the penultimate step in the biosynthesis of riboflavin.</text>
</comment>
<proteinExistence type="inferred from homology"/>
<dbReference type="PATRIC" id="fig|946483.4.peg.1394"/>
<dbReference type="CDD" id="cd09209">
    <property type="entry name" value="Lumazine_synthase-I"/>
    <property type="match status" value="1"/>
</dbReference>
<dbReference type="InterPro" id="IPR034964">
    <property type="entry name" value="LS"/>
</dbReference>
<dbReference type="SUPFAM" id="SSF52121">
    <property type="entry name" value="Lumazine synthase"/>
    <property type="match status" value="1"/>
</dbReference>
<evidence type="ECO:0000256" key="1">
    <source>
        <dbReference type="ARBA" id="ARBA00004917"/>
    </source>
</evidence>
<gene>
    <name evidence="7 8" type="primary">ribH</name>
    <name evidence="8" type="ORF">Cenrod_1383</name>
</gene>
<keyword evidence="4 7" id="KW-0686">Riboflavin biosynthesis</keyword>
<dbReference type="HAMAP" id="MF_00178">
    <property type="entry name" value="Lumazine_synth"/>
    <property type="match status" value="1"/>
</dbReference>
<feature type="binding site" evidence="7">
    <location>
        <begin position="64"/>
        <end position="66"/>
    </location>
    <ligand>
        <name>5-amino-6-(D-ribitylamino)uracil</name>
        <dbReference type="ChEBI" id="CHEBI:15934"/>
    </ligand>
</feature>
<name>U5N836_9BURK</name>
<evidence type="ECO:0000256" key="4">
    <source>
        <dbReference type="ARBA" id="ARBA00022619"/>
    </source>
</evidence>
<feature type="binding site" evidence="7">
    <location>
        <position position="135"/>
    </location>
    <ligand>
        <name>(2S)-2-hydroxy-3-oxobutyl phosphate</name>
        <dbReference type="ChEBI" id="CHEBI:58830"/>
    </ligand>
</feature>
<dbReference type="STRING" id="946483.Cenrod_1383"/>
<comment type="pathway">
    <text evidence="1 7">Cofactor biosynthesis; riboflavin biosynthesis; riboflavin from 2-hydroxy-3-oxobutyl phosphate and 5-amino-6-(D-ribitylamino)uracil: step 1/2.</text>
</comment>
<reference evidence="8 9" key="1">
    <citation type="journal article" date="2013" name="Genome Biol.">
        <title>Genomic analysis reveals key aspects of prokaryotic symbiosis in the phototrophic consortium "Chlorochromatium aggregatum".</title>
        <authorList>
            <person name="Liu Z."/>
            <person name="Muller J."/>
            <person name="Li T."/>
            <person name="Alvey R.M."/>
            <person name="Vogl K."/>
            <person name="Frigaard N.U."/>
            <person name="Rockwell N.C."/>
            <person name="Boyd E.S."/>
            <person name="Tomsho L.P."/>
            <person name="Schuster S.C."/>
            <person name="Henke P."/>
            <person name="Rohde M."/>
            <person name="Overmann J."/>
            <person name="Bryant D.A."/>
        </authorList>
    </citation>
    <scope>NUCLEOTIDE SEQUENCE [LARGE SCALE GENOMIC DNA]</scope>
    <source>
        <strain evidence="8">CR</strain>
    </source>
</reference>
<organism evidence="8 9">
    <name type="scientific">Candidatus Symbiobacter mobilis CR</name>
    <dbReference type="NCBI Taxonomy" id="946483"/>
    <lineage>
        <taxon>Bacteria</taxon>
        <taxon>Pseudomonadati</taxon>
        <taxon>Pseudomonadota</taxon>
        <taxon>Betaproteobacteria</taxon>
        <taxon>Burkholderiales</taxon>
        <taxon>Comamonadaceae</taxon>
    </lineage>
</organism>
<evidence type="ECO:0000256" key="3">
    <source>
        <dbReference type="ARBA" id="ARBA00012664"/>
    </source>
</evidence>
<dbReference type="GO" id="GO:0000906">
    <property type="term" value="F:6,7-dimethyl-8-ribityllumazine synthase activity"/>
    <property type="evidence" value="ECO:0007669"/>
    <property type="project" value="UniProtKB-UniRule"/>
</dbReference>
<feature type="binding site" evidence="7">
    <location>
        <begin position="88"/>
        <end position="90"/>
    </location>
    <ligand>
        <name>5-amino-6-(D-ribitylamino)uracil</name>
        <dbReference type="ChEBI" id="CHEBI:15934"/>
    </ligand>
</feature>
<dbReference type="Pfam" id="PF00885">
    <property type="entry name" value="DMRL_synthase"/>
    <property type="match status" value="1"/>
</dbReference>
<dbReference type="AlphaFoldDB" id="U5N836"/>
<evidence type="ECO:0000313" key="8">
    <source>
        <dbReference type="EMBL" id="AGX87470.1"/>
    </source>
</evidence>
<evidence type="ECO:0000256" key="2">
    <source>
        <dbReference type="ARBA" id="ARBA00007424"/>
    </source>
</evidence>
<keyword evidence="5 7" id="KW-0808">Transferase</keyword>
<dbReference type="GO" id="GO:0005829">
    <property type="term" value="C:cytosol"/>
    <property type="evidence" value="ECO:0007669"/>
    <property type="project" value="TreeGrafter"/>
</dbReference>
<dbReference type="GO" id="GO:0009349">
    <property type="term" value="C:riboflavin synthase complex"/>
    <property type="evidence" value="ECO:0007669"/>
    <property type="project" value="UniProtKB-UniRule"/>
</dbReference>
<dbReference type="PANTHER" id="PTHR21058:SF0">
    <property type="entry name" value="6,7-DIMETHYL-8-RIBITYLLUMAZINE SYNTHASE"/>
    <property type="match status" value="1"/>
</dbReference>
<dbReference type="eggNOG" id="COG0054">
    <property type="taxonomic scope" value="Bacteria"/>
</dbReference>
<evidence type="ECO:0000256" key="6">
    <source>
        <dbReference type="ARBA" id="ARBA00048785"/>
    </source>
</evidence>
<dbReference type="EC" id="2.5.1.78" evidence="3 7"/>
<dbReference type="InterPro" id="IPR002180">
    <property type="entry name" value="LS/RS"/>
</dbReference>
<dbReference type="Gene3D" id="3.40.50.960">
    <property type="entry name" value="Lumazine/riboflavin synthase"/>
    <property type="match status" value="1"/>
</dbReference>
<dbReference type="NCBIfam" id="TIGR00114">
    <property type="entry name" value="lumazine-synth"/>
    <property type="match status" value="1"/>
</dbReference>
<evidence type="ECO:0000313" key="9">
    <source>
        <dbReference type="Proteomes" id="UP000017184"/>
    </source>
</evidence>
<dbReference type="InterPro" id="IPR036467">
    <property type="entry name" value="LS/RS_sf"/>
</dbReference>
<dbReference type="KEGG" id="cbx:Cenrod_1383"/>
<dbReference type="EMBL" id="CP004885">
    <property type="protein sequence ID" value="AGX87470.1"/>
    <property type="molecule type" value="Genomic_DNA"/>
</dbReference>
<dbReference type="RefSeq" id="WP_022772827.1">
    <property type="nucleotide sequence ID" value="NC_022576.1"/>
</dbReference>
<comment type="catalytic activity">
    <reaction evidence="6 7">
        <text>(2S)-2-hydroxy-3-oxobutyl phosphate + 5-amino-6-(D-ribitylamino)uracil = 6,7-dimethyl-8-(1-D-ribityl)lumazine + phosphate + 2 H2O + H(+)</text>
        <dbReference type="Rhea" id="RHEA:26152"/>
        <dbReference type="ChEBI" id="CHEBI:15377"/>
        <dbReference type="ChEBI" id="CHEBI:15378"/>
        <dbReference type="ChEBI" id="CHEBI:15934"/>
        <dbReference type="ChEBI" id="CHEBI:43474"/>
        <dbReference type="ChEBI" id="CHEBI:58201"/>
        <dbReference type="ChEBI" id="CHEBI:58830"/>
        <dbReference type="EC" id="2.5.1.78"/>
    </reaction>
</comment>
<feature type="binding site" evidence="7">
    <location>
        <position position="121"/>
    </location>
    <ligand>
        <name>5-amino-6-(D-ribitylamino)uracil</name>
        <dbReference type="ChEBI" id="CHEBI:15934"/>
    </ligand>
</feature>
<feature type="active site" description="Proton donor" evidence="7">
    <location>
        <position position="96"/>
    </location>
</feature>
<evidence type="ECO:0000256" key="5">
    <source>
        <dbReference type="ARBA" id="ARBA00022679"/>
    </source>
</evidence>
<dbReference type="PANTHER" id="PTHR21058">
    <property type="entry name" value="6,7-DIMETHYL-8-RIBITYLLUMAZINE SYNTHASE DMRL SYNTHASE LUMAZINE SYNTHASE"/>
    <property type="match status" value="1"/>
</dbReference>
<dbReference type="Proteomes" id="UP000017184">
    <property type="component" value="Chromosome"/>
</dbReference>
<dbReference type="OrthoDB" id="9809709at2"/>
<accession>U5N836</accession>
<keyword evidence="9" id="KW-1185">Reference proteome</keyword>
<dbReference type="GO" id="GO:0009231">
    <property type="term" value="P:riboflavin biosynthetic process"/>
    <property type="evidence" value="ECO:0007669"/>
    <property type="project" value="UniProtKB-UniRule"/>
</dbReference>
<dbReference type="HOGENOM" id="CLU_089358_1_2_4"/>
<sequence>MITSALGTPGDDDPRLDGSRFSIGIVQARFNIDITQALAQACLTELALLHVPDARIMLMQVPGALEIPIALATLAQKKAYQALIGIGCIIRGETYHFELVANESAAGITRVALDCRIPIVNAVLTTENLEQAVARQHDKGRYAARAAVEMANLCAAFA</sequence>